<evidence type="ECO:0000256" key="1">
    <source>
        <dbReference type="ARBA" id="ARBA00022801"/>
    </source>
</evidence>
<feature type="domain" description="Beta-Casp" evidence="3">
    <location>
        <begin position="263"/>
        <end position="389"/>
    </location>
</feature>
<dbReference type="STRING" id="990712.SAMN05216257_102235"/>
<evidence type="ECO:0000313" key="4">
    <source>
        <dbReference type="EMBL" id="SDK29428.1"/>
    </source>
</evidence>
<dbReference type="GO" id="GO:0004521">
    <property type="term" value="F:RNA endonuclease activity"/>
    <property type="evidence" value="ECO:0007669"/>
    <property type="project" value="TreeGrafter"/>
</dbReference>
<dbReference type="AlphaFoldDB" id="A0A1G9AQ41"/>
<dbReference type="SMART" id="SM01027">
    <property type="entry name" value="Beta-Casp"/>
    <property type="match status" value="1"/>
</dbReference>
<keyword evidence="1" id="KW-0378">Hydrolase</keyword>
<dbReference type="RefSeq" id="WP_092498858.1">
    <property type="nucleotide sequence ID" value="NZ_FNFV01000002.1"/>
</dbReference>
<dbReference type="InterPro" id="IPR011108">
    <property type="entry name" value="RMMBL"/>
</dbReference>
<dbReference type="GO" id="GO:0016787">
    <property type="term" value="F:hydrolase activity"/>
    <property type="evidence" value="ECO:0007669"/>
    <property type="project" value="UniProtKB-KW"/>
</dbReference>
<sequence length="492" mass="53535">MAGQGRAIALSFHGAARNVTGSCHLLEAAGRRILIDCGMFQGEADSDRLNRAPFGFDPATIDAVVLTHAHLDHCGRLPLLVARGFQGEVLCTRATAELAQVVLLDAARIQEEDAEREAERALRAGRAPRPPLYGLDEACAALASFGRALRYGRSYSLGAGLTVRLIEAGHILGAAQAVFDLPAPDGTGRRRLVFSGDIGNSGRPVLRERARPPEADWVVMETTYGDRNHRSFEESARELIEAIRATIARGGKVVIPTFALERAQELLFILSRAVVAGDLPRKLPVYLDSPMAITATAVFRRHPEAFKLPFRRELMAGADPFRLPRLKLTREVEASRRINRQEGPAVILAGSGMCTGGRVLHHLRHNLWREEASVIFVGFAAKGTLARQIIDGARTVQVLGETVAVRAQIHTINGFSAHAGRDELLAWHAQTGRPEITFLVHGDAEGGMAAMAQALERRGLATCRPRLGERFVLAETSPLQASGRKHTSPRRH</sequence>
<dbReference type="InterPro" id="IPR036866">
    <property type="entry name" value="RibonucZ/Hydroxyglut_hydro"/>
</dbReference>
<accession>A0A1G9AQ41</accession>
<evidence type="ECO:0000259" key="3">
    <source>
        <dbReference type="SMART" id="SM01027"/>
    </source>
</evidence>
<dbReference type="InterPro" id="IPR022712">
    <property type="entry name" value="Beta_Casp"/>
</dbReference>
<dbReference type="Pfam" id="PF10996">
    <property type="entry name" value="Beta-Casp"/>
    <property type="match status" value="1"/>
</dbReference>
<keyword evidence="5" id="KW-1185">Reference proteome</keyword>
<evidence type="ECO:0000259" key="2">
    <source>
        <dbReference type="SMART" id="SM00849"/>
    </source>
</evidence>
<protein>
    <submittedName>
        <fullName evidence="4">Metallo-beta-lactamase family protein</fullName>
    </submittedName>
</protein>
<dbReference type="EMBL" id="FNFV01000002">
    <property type="protein sequence ID" value="SDK29428.1"/>
    <property type="molecule type" value="Genomic_DNA"/>
</dbReference>
<dbReference type="InterPro" id="IPR001279">
    <property type="entry name" value="Metallo-B-lactamas"/>
</dbReference>
<dbReference type="SMART" id="SM00849">
    <property type="entry name" value="Lactamase_B"/>
    <property type="match status" value="1"/>
</dbReference>
<proteinExistence type="predicted"/>
<dbReference type="Proteomes" id="UP000199328">
    <property type="component" value="Unassembled WGS sequence"/>
</dbReference>
<organism evidence="4 5">
    <name type="scientific">Meinhardsimonia xiamenensis</name>
    <dbReference type="NCBI Taxonomy" id="990712"/>
    <lineage>
        <taxon>Bacteria</taxon>
        <taxon>Pseudomonadati</taxon>
        <taxon>Pseudomonadota</taxon>
        <taxon>Alphaproteobacteria</taxon>
        <taxon>Rhodobacterales</taxon>
        <taxon>Paracoccaceae</taxon>
        <taxon>Meinhardsimonia</taxon>
    </lineage>
</organism>
<reference evidence="5" key="1">
    <citation type="submission" date="2016-10" db="EMBL/GenBank/DDBJ databases">
        <authorList>
            <person name="Varghese N."/>
            <person name="Submissions S."/>
        </authorList>
    </citation>
    <scope>NUCLEOTIDE SEQUENCE [LARGE SCALE GENOMIC DNA]</scope>
    <source>
        <strain evidence="5">CGMCC 1.10789</strain>
    </source>
</reference>
<dbReference type="Pfam" id="PF07521">
    <property type="entry name" value="RMMBL"/>
    <property type="match status" value="1"/>
</dbReference>
<evidence type="ECO:0000313" key="5">
    <source>
        <dbReference type="Proteomes" id="UP000199328"/>
    </source>
</evidence>
<dbReference type="PANTHER" id="PTHR11203:SF37">
    <property type="entry name" value="INTEGRATOR COMPLEX SUBUNIT 11"/>
    <property type="match status" value="1"/>
</dbReference>
<dbReference type="SUPFAM" id="SSF56281">
    <property type="entry name" value="Metallo-hydrolase/oxidoreductase"/>
    <property type="match status" value="1"/>
</dbReference>
<dbReference type="CDD" id="cd16295">
    <property type="entry name" value="TTHA0252-CPSF-like_MBL-fold"/>
    <property type="match status" value="1"/>
</dbReference>
<dbReference type="PANTHER" id="PTHR11203">
    <property type="entry name" value="CLEAVAGE AND POLYADENYLATION SPECIFICITY FACTOR FAMILY MEMBER"/>
    <property type="match status" value="1"/>
</dbReference>
<feature type="domain" description="Metallo-beta-lactamase" evidence="2">
    <location>
        <begin position="20"/>
        <end position="247"/>
    </location>
</feature>
<dbReference type="Pfam" id="PF00753">
    <property type="entry name" value="Lactamase_B"/>
    <property type="match status" value="1"/>
</dbReference>
<dbReference type="OrthoDB" id="9803916at2"/>
<name>A0A1G9AQ41_9RHOB</name>
<dbReference type="InterPro" id="IPR050698">
    <property type="entry name" value="MBL"/>
</dbReference>
<dbReference type="Gene3D" id="3.40.50.10890">
    <property type="match status" value="1"/>
</dbReference>
<gene>
    <name evidence="4" type="ORF">SAMN05216257_102235</name>
</gene>
<dbReference type="Gene3D" id="3.60.15.10">
    <property type="entry name" value="Ribonuclease Z/Hydroxyacylglutathione hydrolase-like"/>
    <property type="match status" value="1"/>
</dbReference>